<dbReference type="InterPro" id="IPR024185">
    <property type="entry name" value="FTHF_cligase-like_sf"/>
</dbReference>
<dbReference type="PANTHER" id="PTHR36179">
    <property type="entry name" value="LUD_DOM DOMAIN-CONTAINING PROTEIN"/>
    <property type="match status" value="1"/>
</dbReference>
<evidence type="ECO:0000259" key="1">
    <source>
        <dbReference type="Pfam" id="PF02589"/>
    </source>
</evidence>
<protein>
    <recommendedName>
        <fullName evidence="1">LUD domain-containing protein</fullName>
    </recommendedName>
</protein>
<reference evidence="2 3" key="1">
    <citation type="submission" date="2014-04" db="EMBL/GenBank/DDBJ databases">
        <title>Draft Genome Sequence of Synergistes jonesii.</title>
        <authorList>
            <person name="Coil D.A."/>
            <person name="Eisen J.A."/>
            <person name="Holland-Moritz H.E."/>
        </authorList>
    </citation>
    <scope>NUCLEOTIDE SEQUENCE [LARGE SCALE GENOMIC DNA]</scope>
    <source>
        <strain evidence="2 3">78-1</strain>
    </source>
</reference>
<dbReference type="RefSeq" id="WP_037976200.1">
    <property type="nucleotide sequence ID" value="NZ_CALIAO010000030.1"/>
</dbReference>
<dbReference type="PANTHER" id="PTHR36179:SF2">
    <property type="entry name" value="LUD DOMAIN-CONTAINING PROTEIN"/>
    <property type="match status" value="1"/>
</dbReference>
<dbReference type="Pfam" id="PF02589">
    <property type="entry name" value="LUD_dom"/>
    <property type="match status" value="1"/>
</dbReference>
<evidence type="ECO:0000313" key="3">
    <source>
        <dbReference type="Proteomes" id="UP000027665"/>
    </source>
</evidence>
<comment type="caution">
    <text evidence="2">The sequence shown here is derived from an EMBL/GenBank/DDBJ whole genome shotgun (WGS) entry which is preliminary data.</text>
</comment>
<name>A0A073J3T9_9BACT</name>
<keyword evidence="3" id="KW-1185">Reference proteome</keyword>
<dbReference type="OrthoDB" id="9809147at2"/>
<dbReference type="SUPFAM" id="SSF100950">
    <property type="entry name" value="NagB/RpiA/CoA transferase-like"/>
    <property type="match status" value="1"/>
</dbReference>
<dbReference type="InterPro" id="IPR003741">
    <property type="entry name" value="LUD_dom"/>
</dbReference>
<evidence type="ECO:0000313" key="2">
    <source>
        <dbReference type="EMBL" id="KEJ92392.1"/>
    </source>
</evidence>
<dbReference type="EMBL" id="JMKI01000031">
    <property type="protein sequence ID" value="KEJ92392.1"/>
    <property type="molecule type" value="Genomic_DNA"/>
</dbReference>
<dbReference type="GeneID" id="90983683"/>
<feature type="domain" description="LUD" evidence="1">
    <location>
        <begin position="18"/>
        <end position="209"/>
    </location>
</feature>
<dbReference type="Proteomes" id="UP000027665">
    <property type="component" value="Unassembled WGS sequence"/>
</dbReference>
<dbReference type="InterPro" id="IPR037171">
    <property type="entry name" value="NagB/RpiA_transferase-like"/>
</dbReference>
<proteinExistence type="predicted"/>
<gene>
    <name evidence="2" type="ORF">EH55_05170</name>
</gene>
<dbReference type="Gene3D" id="3.40.50.10420">
    <property type="entry name" value="NagB/RpiA/CoA transferase-like"/>
    <property type="match status" value="1"/>
</dbReference>
<dbReference type="AlphaFoldDB" id="A0A073J3T9"/>
<sequence length="215" mass="23236">MDISEAKKKSNKQLGETVCKALAARGFRAQYADDGEAACERVLEMIADGASVGIPGTVTVRELGLPERLEEKGCRISEHWLPGMTPEERRAAMIGELSADWFLTSANALAMDGTIVNVDGTGNRTAGMSWGPGKVIYIIGVNKITPDVHSALKRARNVATPPNALRLARRTPCAVTGRCSDCDSEDRLCRIVMLLERAPIGRECHVIIVGEELGY</sequence>
<organism evidence="2 3">
    <name type="scientific">Synergistes jonesii</name>
    <dbReference type="NCBI Taxonomy" id="2754"/>
    <lineage>
        <taxon>Bacteria</taxon>
        <taxon>Thermotogati</taxon>
        <taxon>Synergistota</taxon>
        <taxon>Synergistia</taxon>
        <taxon>Synergistales</taxon>
        <taxon>Synergistaceae</taxon>
        <taxon>Synergistes</taxon>
    </lineage>
</organism>
<dbReference type="STRING" id="2754.EH55_05170"/>
<dbReference type="eggNOG" id="COG1139">
    <property type="taxonomic scope" value="Bacteria"/>
</dbReference>
<accession>A0A073J3T9</accession>